<accession>A0A096BMB7</accession>
<feature type="transmembrane region" description="Helical" evidence="1">
    <location>
        <begin position="39"/>
        <end position="58"/>
    </location>
</feature>
<dbReference type="AlphaFoldDB" id="A0A096BMB7"/>
<evidence type="ECO:0000313" key="2">
    <source>
        <dbReference type="EMBL" id="KGF43807.1"/>
    </source>
</evidence>
<evidence type="ECO:0000313" key="3">
    <source>
        <dbReference type="Proteomes" id="UP000029525"/>
    </source>
</evidence>
<keyword evidence="1" id="KW-1133">Transmembrane helix</keyword>
<name>A0A096BMB7_9BACT</name>
<protein>
    <submittedName>
        <fullName evidence="2">Uncharacterized protein</fullName>
    </submittedName>
</protein>
<proteinExistence type="predicted"/>
<evidence type="ECO:0000256" key="1">
    <source>
        <dbReference type="SAM" id="Phobius"/>
    </source>
</evidence>
<gene>
    <name evidence="2" type="ORF">HMPREF0647_08860</name>
</gene>
<dbReference type="Proteomes" id="UP000029525">
    <property type="component" value="Unassembled WGS sequence"/>
</dbReference>
<comment type="caution">
    <text evidence="2">The sequence shown here is derived from an EMBL/GenBank/DDBJ whole genome shotgun (WGS) entry which is preliminary data.</text>
</comment>
<keyword evidence="1" id="KW-0472">Membrane</keyword>
<organism evidence="2 3">
    <name type="scientific">Prevotella bivia DNF00320</name>
    <dbReference type="NCBI Taxonomy" id="1401068"/>
    <lineage>
        <taxon>Bacteria</taxon>
        <taxon>Pseudomonadati</taxon>
        <taxon>Bacteroidota</taxon>
        <taxon>Bacteroidia</taxon>
        <taxon>Bacteroidales</taxon>
        <taxon>Prevotellaceae</taxon>
        <taxon>Prevotella</taxon>
    </lineage>
</organism>
<reference evidence="2 3" key="1">
    <citation type="submission" date="2014-07" db="EMBL/GenBank/DDBJ databases">
        <authorList>
            <person name="McCorrison J."/>
            <person name="Sanka R."/>
            <person name="Torralba M."/>
            <person name="Gillis M."/>
            <person name="Haft D.H."/>
            <person name="Methe B."/>
            <person name="Sutton G."/>
            <person name="Nelson K.E."/>
        </authorList>
    </citation>
    <scope>NUCLEOTIDE SEQUENCE [LARGE SCALE GENOMIC DNA]</scope>
    <source>
        <strain evidence="2 3">DNF00320</strain>
    </source>
</reference>
<dbReference type="RefSeq" id="WP_036867938.1">
    <property type="nucleotide sequence ID" value="NZ_JRNQ01000064.1"/>
</dbReference>
<feature type="transmembrane region" description="Helical" evidence="1">
    <location>
        <begin position="12"/>
        <end position="33"/>
    </location>
</feature>
<dbReference type="EMBL" id="JRNQ01000064">
    <property type="protein sequence ID" value="KGF43807.1"/>
    <property type="molecule type" value="Genomic_DNA"/>
</dbReference>
<sequence length="67" mass="7357">MKKLGKKTAAFLLIIEVICGVLLLPGIGVVKYVNDPPKANLTVSALCIVVLIVTFILYKRSQDKEEK</sequence>
<keyword evidence="1" id="KW-0812">Transmembrane</keyword>